<dbReference type="InterPro" id="IPR007573">
    <property type="entry name" value="QWRF"/>
</dbReference>
<feature type="region of interest" description="Disordered" evidence="1">
    <location>
        <begin position="234"/>
        <end position="260"/>
    </location>
</feature>
<name>A0A250XF90_9CHLO</name>
<reference evidence="2 3" key="1">
    <citation type="submission" date="2017-08" db="EMBL/GenBank/DDBJ databases">
        <title>Acidophilic green algal genome provides insights into adaptation to an acidic environment.</title>
        <authorList>
            <person name="Hirooka S."/>
            <person name="Hirose Y."/>
            <person name="Kanesaki Y."/>
            <person name="Higuchi S."/>
            <person name="Fujiwara T."/>
            <person name="Onuma R."/>
            <person name="Era A."/>
            <person name="Ohbayashi R."/>
            <person name="Uzuka A."/>
            <person name="Nozaki H."/>
            <person name="Yoshikawa H."/>
            <person name="Miyagishima S.Y."/>
        </authorList>
    </citation>
    <scope>NUCLEOTIDE SEQUENCE [LARGE SCALE GENOMIC DNA]</scope>
    <source>
        <strain evidence="2 3">NIES-2499</strain>
    </source>
</reference>
<feature type="compositionally biased region" description="Low complexity" evidence="1">
    <location>
        <begin position="73"/>
        <end position="83"/>
    </location>
</feature>
<feature type="region of interest" description="Disordered" evidence="1">
    <location>
        <begin position="267"/>
        <end position="286"/>
    </location>
</feature>
<proteinExistence type="predicted"/>
<comment type="caution">
    <text evidence="2">The sequence shown here is derived from an EMBL/GenBank/DDBJ whole genome shotgun (WGS) entry which is preliminary data.</text>
</comment>
<feature type="compositionally biased region" description="Low complexity" evidence="1">
    <location>
        <begin position="129"/>
        <end position="138"/>
    </location>
</feature>
<evidence type="ECO:0000313" key="2">
    <source>
        <dbReference type="EMBL" id="GAX81572.1"/>
    </source>
</evidence>
<dbReference type="Pfam" id="PF04484">
    <property type="entry name" value="QWRF"/>
    <property type="match status" value="1"/>
</dbReference>
<gene>
    <name evidence="2" type="ORF">CEUSTIGMA_g9000.t1</name>
</gene>
<accession>A0A250XF90</accession>
<feature type="compositionally biased region" description="Polar residues" evidence="1">
    <location>
        <begin position="149"/>
        <end position="160"/>
    </location>
</feature>
<sequence length="592" mass="63626">MMLVHLINVCKVTWSLKNIIHVYTEIEERRLLLQLYKEQKLANRRDSLAGQQALPLHPGTSYYSSRRDSLSAGGSFSFGGSQSSRRDSMAGTSMPPPPPLSTAAAAPNATATRRDSMAGTSMPPPPPRRLTATAALPASQIRYDGDCPTSRTSNSAMSGEQEVKTQAVSIGPPRLQLGVGVPSLNLSGIQQTSSVLKPPKPLAGSAGVWPAPPPLLSERTLRAAAKAPLPDSQDTLVVFGTPRTPPKLRGAVNQTPSGSPMMAPEISPSSTQMQGHHGSAVHRPPASATDIRSEIRAIRIQELQLSYVTAKMKQSMIARAAKSQRDLACCALSLVSLQESVRIAEALHQRQALQQEVVSACHHLEPLLQQWSDTKDVHSQALLDVSNAIQSAMTNVPLVNGAVASGRSAAFNCGPLQNSQHDATIMTSLDLELQRASSVIEALSACAEVIMENNKVMTSVVVPVRKATVLQQDGHRIIDDGNDITSQQGKHHDDDYGRSAKSKVMWAATSANNQDQMYASNTSDDAVFDAAGDARMQTAYLSVELVNAVKEEVYIMGQALASLQKLKDNSEHVGSLEAHLLCHYQSQLEQQE</sequence>
<dbReference type="STRING" id="1157962.A0A250XF90"/>
<evidence type="ECO:0000256" key="1">
    <source>
        <dbReference type="SAM" id="MobiDB-lite"/>
    </source>
</evidence>
<dbReference type="AlphaFoldDB" id="A0A250XF90"/>
<dbReference type="OrthoDB" id="10683190at2759"/>
<keyword evidence="3" id="KW-1185">Reference proteome</keyword>
<protein>
    <submittedName>
        <fullName evidence="2">Uncharacterized protein</fullName>
    </submittedName>
</protein>
<organism evidence="2 3">
    <name type="scientific">Chlamydomonas eustigma</name>
    <dbReference type="NCBI Taxonomy" id="1157962"/>
    <lineage>
        <taxon>Eukaryota</taxon>
        <taxon>Viridiplantae</taxon>
        <taxon>Chlorophyta</taxon>
        <taxon>core chlorophytes</taxon>
        <taxon>Chlorophyceae</taxon>
        <taxon>CS clade</taxon>
        <taxon>Chlamydomonadales</taxon>
        <taxon>Chlamydomonadaceae</taxon>
        <taxon>Chlamydomonas</taxon>
    </lineage>
</organism>
<feature type="compositionally biased region" description="Low complexity" evidence="1">
    <location>
        <begin position="101"/>
        <end position="111"/>
    </location>
</feature>
<dbReference type="Proteomes" id="UP000232323">
    <property type="component" value="Unassembled WGS sequence"/>
</dbReference>
<evidence type="ECO:0000313" key="3">
    <source>
        <dbReference type="Proteomes" id="UP000232323"/>
    </source>
</evidence>
<dbReference type="EMBL" id="BEGY01000067">
    <property type="protein sequence ID" value="GAX81572.1"/>
    <property type="molecule type" value="Genomic_DNA"/>
</dbReference>
<feature type="region of interest" description="Disordered" evidence="1">
    <location>
        <begin position="73"/>
        <end position="160"/>
    </location>
</feature>